<dbReference type="RefSeq" id="WP_006654534.1">
    <property type="nucleotide sequence ID" value="NZ_AOIM01000041.1"/>
</dbReference>
<comment type="caution">
    <text evidence="3">The sequence shown here is derived from an EMBL/GenBank/DDBJ whole genome shotgun (WGS) entry which is preliminary data.</text>
</comment>
<evidence type="ECO:0000313" key="3">
    <source>
        <dbReference type="EMBL" id="ELY87615.1"/>
    </source>
</evidence>
<dbReference type="AlphaFoldDB" id="L9ZM80"/>
<reference evidence="3 4" key="1">
    <citation type="journal article" date="2014" name="PLoS Genet.">
        <title>Phylogenetically driven sequencing of extremely halophilic archaea reveals strategies for static and dynamic osmo-response.</title>
        <authorList>
            <person name="Becker E.A."/>
            <person name="Seitzer P.M."/>
            <person name="Tritt A."/>
            <person name="Larsen D."/>
            <person name="Krusor M."/>
            <person name="Yao A.I."/>
            <person name="Wu D."/>
            <person name="Madern D."/>
            <person name="Eisen J.A."/>
            <person name="Darling A.E."/>
            <person name="Facciotti M.T."/>
        </authorList>
    </citation>
    <scope>NUCLEOTIDE SEQUENCE [LARGE SCALE GENOMIC DNA]</scope>
    <source>
        <strain evidence="3 4">JCM 10989</strain>
    </source>
</reference>
<evidence type="ECO:0000259" key="2">
    <source>
        <dbReference type="PROSITE" id="PS50851"/>
    </source>
</evidence>
<name>L9ZM80_9EURY</name>
<dbReference type="Gene3D" id="2.30.30.40">
    <property type="entry name" value="SH3 Domains"/>
    <property type="match status" value="1"/>
</dbReference>
<feature type="compositionally biased region" description="Basic and acidic residues" evidence="1">
    <location>
        <begin position="14"/>
        <end position="29"/>
    </location>
</feature>
<dbReference type="STRING" id="1227493.C483_16988"/>
<feature type="region of interest" description="Disordered" evidence="1">
    <location>
        <begin position="163"/>
        <end position="245"/>
    </location>
</feature>
<dbReference type="GO" id="GO:0005829">
    <property type="term" value="C:cytosol"/>
    <property type="evidence" value="ECO:0007669"/>
    <property type="project" value="TreeGrafter"/>
</dbReference>
<dbReference type="GO" id="GO:0006935">
    <property type="term" value="P:chemotaxis"/>
    <property type="evidence" value="ECO:0007669"/>
    <property type="project" value="InterPro"/>
</dbReference>
<dbReference type="Proteomes" id="UP000011519">
    <property type="component" value="Unassembled WGS sequence"/>
</dbReference>
<dbReference type="InterPro" id="IPR002545">
    <property type="entry name" value="CheW-lke_dom"/>
</dbReference>
<dbReference type="PROSITE" id="PS50851">
    <property type="entry name" value="CHEW"/>
    <property type="match status" value="1"/>
</dbReference>
<dbReference type="PANTHER" id="PTHR22617">
    <property type="entry name" value="CHEMOTAXIS SENSOR HISTIDINE KINASE-RELATED"/>
    <property type="match status" value="1"/>
</dbReference>
<dbReference type="SUPFAM" id="SSF50341">
    <property type="entry name" value="CheW-like"/>
    <property type="match status" value="1"/>
</dbReference>
<dbReference type="EMBL" id="AOIM01000041">
    <property type="protein sequence ID" value="ELY87615.1"/>
    <property type="molecule type" value="Genomic_DNA"/>
</dbReference>
<feature type="domain" description="CheW-like" evidence="2">
    <location>
        <begin position="33"/>
        <end position="171"/>
    </location>
</feature>
<dbReference type="GO" id="GO:0007165">
    <property type="term" value="P:signal transduction"/>
    <property type="evidence" value="ECO:0007669"/>
    <property type="project" value="InterPro"/>
</dbReference>
<feature type="region of interest" description="Disordered" evidence="1">
    <location>
        <begin position="1"/>
        <end position="29"/>
    </location>
</feature>
<accession>L9ZM80</accession>
<sequence>MAPELPEKVLGIDINRENERPRPSRSEREEEDRVRFVFFSVGTHRLAVPVNDVRTTTEIPTDMTQVPRSPAAIEGVTDLRGEITAVIDPTVHFPAELSDGDREQLLVFERNADEQAAAIRVNDVYGVDAIPESDVFDDETITDSVFDGDALEHPLVSALVKQERTAATESAAGSGRGGSRRGGRASGANSGPVGEQTAESGLESPSGAVIEAVDAASTETRPASADAESGRDVTVTDDAAGAVSPRTVVEATPVVDVEAMLLASGQVESHVSVLES</sequence>
<evidence type="ECO:0000313" key="4">
    <source>
        <dbReference type="Proteomes" id="UP000011519"/>
    </source>
</evidence>
<keyword evidence="4" id="KW-1185">Reference proteome</keyword>
<dbReference type="InterPro" id="IPR039315">
    <property type="entry name" value="CheW"/>
</dbReference>
<proteinExistence type="predicted"/>
<evidence type="ECO:0000256" key="1">
    <source>
        <dbReference type="SAM" id="MobiDB-lite"/>
    </source>
</evidence>
<gene>
    <name evidence="3" type="ORF">C483_16988</name>
</gene>
<dbReference type="SMART" id="SM00260">
    <property type="entry name" value="CheW"/>
    <property type="match status" value="1"/>
</dbReference>
<dbReference type="Gene3D" id="2.40.50.180">
    <property type="entry name" value="CheA-289, Domain 4"/>
    <property type="match status" value="1"/>
</dbReference>
<dbReference type="InterPro" id="IPR036061">
    <property type="entry name" value="CheW-like_dom_sf"/>
</dbReference>
<dbReference type="PATRIC" id="fig|1227493.4.peg.3418"/>
<protein>
    <submittedName>
        <fullName evidence="3">CheW protein</fullName>
    </submittedName>
</protein>
<dbReference type="PANTHER" id="PTHR22617:SF23">
    <property type="entry name" value="CHEMOTAXIS PROTEIN CHEW"/>
    <property type="match status" value="1"/>
</dbReference>
<dbReference type="OrthoDB" id="115049at2157"/>
<organism evidence="3 4">
    <name type="scientific">Natrialba hulunbeirensis JCM 10989</name>
    <dbReference type="NCBI Taxonomy" id="1227493"/>
    <lineage>
        <taxon>Archaea</taxon>
        <taxon>Methanobacteriati</taxon>
        <taxon>Methanobacteriota</taxon>
        <taxon>Stenosarchaea group</taxon>
        <taxon>Halobacteria</taxon>
        <taxon>Halobacteriales</taxon>
        <taxon>Natrialbaceae</taxon>
        <taxon>Natrialba</taxon>
    </lineage>
</organism>
<dbReference type="Pfam" id="PF01584">
    <property type="entry name" value="CheW"/>
    <property type="match status" value="1"/>
</dbReference>